<evidence type="ECO:0000256" key="3">
    <source>
        <dbReference type="ARBA" id="ARBA00012663"/>
    </source>
</evidence>
<dbReference type="PRINTS" id="PR00738">
    <property type="entry name" value="GLHYDRLASE20"/>
</dbReference>
<sequence>MKLCACDLTECMNCVYLLNIELTSREESCAYELLKLCTLTLPFIFSSVIFQTFSHLCAFDYETKTVQYKAPWYIVDKPRFAYCGLLLDTSRHYLSINVIKQIIESMSYAKLNVLHWHIIDEQSFPLEVPSYPNLWKGSYTKWERYTVEDAYDIVK</sequence>
<comment type="similarity">
    <text evidence="2">Belongs to the glycosyl hydrolase 20 family.</text>
</comment>
<accession>A0A835TG91</accession>
<comment type="caution">
    <text evidence="6">The sequence shown here is derived from an EMBL/GenBank/DDBJ whole genome shotgun (WGS) entry which is preliminary data.</text>
</comment>
<evidence type="ECO:0000256" key="4">
    <source>
        <dbReference type="ARBA" id="ARBA00022801"/>
    </source>
</evidence>
<comment type="catalytic activity">
    <reaction evidence="1">
        <text>Hydrolysis of terminal non-reducing N-acetyl-D-hexosamine residues in N-acetyl-beta-D-hexosaminides.</text>
        <dbReference type="EC" id="3.2.1.52"/>
    </reaction>
</comment>
<organism evidence="6 7">
    <name type="scientific">Salix dunnii</name>
    <dbReference type="NCBI Taxonomy" id="1413687"/>
    <lineage>
        <taxon>Eukaryota</taxon>
        <taxon>Viridiplantae</taxon>
        <taxon>Streptophyta</taxon>
        <taxon>Embryophyta</taxon>
        <taxon>Tracheophyta</taxon>
        <taxon>Spermatophyta</taxon>
        <taxon>Magnoliopsida</taxon>
        <taxon>eudicotyledons</taxon>
        <taxon>Gunneridae</taxon>
        <taxon>Pentapetalae</taxon>
        <taxon>rosids</taxon>
        <taxon>fabids</taxon>
        <taxon>Malpighiales</taxon>
        <taxon>Salicaceae</taxon>
        <taxon>Saliceae</taxon>
        <taxon>Salix</taxon>
    </lineage>
</organism>
<dbReference type="OrthoDB" id="428480at2759"/>
<keyword evidence="7" id="KW-1185">Reference proteome</keyword>
<keyword evidence="4" id="KW-0378">Hydrolase</keyword>
<evidence type="ECO:0000259" key="5">
    <source>
        <dbReference type="Pfam" id="PF00728"/>
    </source>
</evidence>
<proteinExistence type="inferred from homology"/>
<dbReference type="InterPro" id="IPR017853">
    <property type="entry name" value="GH"/>
</dbReference>
<name>A0A835TG91_9ROSI</name>
<dbReference type="PANTHER" id="PTHR22600:SF40">
    <property type="entry name" value="BETA-HEXOSAMINIDASE 1"/>
    <property type="match status" value="1"/>
</dbReference>
<dbReference type="PANTHER" id="PTHR22600">
    <property type="entry name" value="BETA-HEXOSAMINIDASE"/>
    <property type="match status" value="1"/>
</dbReference>
<protein>
    <recommendedName>
        <fullName evidence="3">beta-N-acetylhexosaminidase</fullName>
        <ecNumber evidence="3">3.2.1.52</ecNumber>
    </recommendedName>
</protein>
<dbReference type="GO" id="GO:0005975">
    <property type="term" value="P:carbohydrate metabolic process"/>
    <property type="evidence" value="ECO:0007669"/>
    <property type="project" value="InterPro"/>
</dbReference>
<dbReference type="GO" id="GO:0030203">
    <property type="term" value="P:glycosaminoglycan metabolic process"/>
    <property type="evidence" value="ECO:0007669"/>
    <property type="project" value="TreeGrafter"/>
</dbReference>
<evidence type="ECO:0000313" key="6">
    <source>
        <dbReference type="EMBL" id="KAF9687331.1"/>
    </source>
</evidence>
<dbReference type="AlphaFoldDB" id="A0A835TG91"/>
<dbReference type="Proteomes" id="UP000657918">
    <property type="component" value="Unassembled WGS sequence"/>
</dbReference>
<reference evidence="6 7" key="1">
    <citation type="submission" date="2020-10" db="EMBL/GenBank/DDBJ databases">
        <title>Plant Genome Project.</title>
        <authorList>
            <person name="Zhang R.-G."/>
        </authorList>
    </citation>
    <scope>NUCLEOTIDE SEQUENCE [LARGE SCALE GENOMIC DNA]</scope>
    <source>
        <strain evidence="6">FAFU-HL-1</strain>
        <tissue evidence="6">Leaf</tissue>
    </source>
</reference>
<dbReference type="Pfam" id="PF00728">
    <property type="entry name" value="Glyco_hydro_20"/>
    <property type="match status" value="1"/>
</dbReference>
<dbReference type="SUPFAM" id="SSF51445">
    <property type="entry name" value="(Trans)glycosidases"/>
    <property type="match status" value="1"/>
</dbReference>
<evidence type="ECO:0000313" key="7">
    <source>
        <dbReference type="Proteomes" id="UP000657918"/>
    </source>
</evidence>
<dbReference type="InterPro" id="IPR015883">
    <property type="entry name" value="Glyco_hydro_20_cat"/>
</dbReference>
<gene>
    <name evidence="6" type="ORF">SADUNF_Sadunf02G0082600</name>
</gene>
<dbReference type="GO" id="GO:0016020">
    <property type="term" value="C:membrane"/>
    <property type="evidence" value="ECO:0007669"/>
    <property type="project" value="TreeGrafter"/>
</dbReference>
<evidence type="ECO:0000256" key="1">
    <source>
        <dbReference type="ARBA" id="ARBA00001231"/>
    </source>
</evidence>
<dbReference type="GO" id="GO:0004563">
    <property type="term" value="F:beta-N-acetylhexosaminidase activity"/>
    <property type="evidence" value="ECO:0007669"/>
    <property type="project" value="UniProtKB-EC"/>
</dbReference>
<dbReference type="EC" id="3.2.1.52" evidence="3"/>
<feature type="domain" description="Glycoside hydrolase family 20 catalytic" evidence="5">
    <location>
        <begin position="80"/>
        <end position="154"/>
    </location>
</feature>
<dbReference type="EMBL" id="JADGMS010000002">
    <property type="protein sequence ID" value="KAF9687331.1"/>
    <property type="molecule type" value="Genomic_DNA"/>
</dbReference>
<dbReference type="InterPro" id="IPR025705">
    <property type="entry name" value="Beta_hexosaminidase_sua/sub"/>
</dbReference>
<evidence type="ECO:0000256" key="2">
    <source>
        <dbReference type="ARBA" id="ARBA00006285"/>
    </source>
</evidence>
<dbReference type="Gene3D" id="3.20.20.80">
    <property type="entry name" value="Glycosidases"/>
    <property type="match status" value="1"/>
</dbReference>